<dbReference type="Gene3D" id="3.20.20.210">
    <property type="match status" value="1"/>
</dbReference>
<keyword evidence="3" id="KW-1185">Reference proteome</keyword>
<organism evidence="2 3">
    <name type="scientific">Ruminococcus gauvreauii</name>
    <dbReference type="NCBI Taxonomy" id="438033"/>
    <lineage>
        <taxon>Bacteria</taxon>
        <taxon>Bacillati</taxon>
        <taxon>Bacillota</taxon>
        <taxon>Clostridia</taxon>
        <taxon>Eubacteriales</taxon>
        <taxon>Oscillospiraceae</taxon>
        <taxon>Ruminococcus</taxon>
    </lineage>
</organism>
<evidence type="ECO:0000313" key="2">
    <source>
        <dbReference type="EMBL" id="UWP60489.1"/>
    </source>
</evidence>
<accession>A0ABY5VIT4</accession>
<gene>
    <name evidence="2" type="ORF">NQ502_05485</name>
</gene>
<dbReference type="EMBL" id="CP102290">
    <property type="protein sequence ID" value="UWP60489.1"/>
    <property type="molecule type" value="Genomic_DNA"/>
</dbReference>
<evidence type="ECO:0000259" key="1">
    <source>
        <dbReference type="Pfam" id="PF01208"/>
    </source>
</evidence>
<feature type="domain" description="Uroporphyrinogen decarboxylase (URO-D)" evidence="1">
    <location>
        <begin position="209"/>
        <end position="388"/>
    </location>
</feature>
<dbReference type="Proteomes" id="UP001060164">
    <property type="component" value="Chromosome"/>
</dbReference>
<reference evidence="2" key="1">
    <citation type="journal article" date="2022" name="Cell">
        <title>Design, construction, and in vivo augmentation of a complex gut microbiome.</title>
        <authorList>
            <person name="Cheng A.G."/>
            <person name="Ho P.Y."/>
            <person name="Aranda-Diaz A."/>
            <person name="Jain S."/>
            <person name="Yu F.B."/>
            <person name="Meng X."/>
            <person name="Wang M."/>
            <person name="Iakiviak M."/>
            <person name="Nagashima K."/>
            <person name="Zhao A."/>
            <person name="Murugkar P."/>
            <person name="Patil A."/>
            <person name="Atabakhsh K."/>
            <person name="Weakley A."/>
            <person name="Yan J."/>
            <person name="Brumbaugh A.R."/>
            <person name="Higginbottom S."/>
            <person name="Dimas A."/>
            <person name="Shiver A.L."/>
            <person name="Deutschbauer A."/>
            <person name="Neff N."/>
            <person name="Sonnenburg J.L."/>
            <person name="Huang K.C."/>
            <person name="Fischbach M.A."/>
        </authorList>
    </citation>
    <scope>NUCLEOTIDE SEQUENCE</scope>
    <source>
        <strain evidence="2">DSM 19829</strain>
    </source>
</reference>
<proteinExistence type="predicted"/>
<evidence type="ECO:0000313" key="3">
    <source>
        <dbReference type="Proteomes" id="UP001060164"/>
    </source>
</evidence>
<sequence>MNAWEREVATLSFSNEGLDRGCIEESMYPWDKTVANWAEQGYDTGFLKQVHFATLPTDNLYAYNEPYEPWQDYYNTMMAEPVFRHETGLGWDPVIRIAFRIPFISYEEEIREETDEYVIKRDRDGWIRKYPKDGSLVTPVKPVVTCMEDWLEYKAHIQEQIRIHLTPENMEKAYGRFREGCKNKDFVVRLRVSGFFWTPRFLMGNEEQLYAYYDEPEVLQDICRFVTDVYKEHLDGILKIVTPSLVFFEEDLSGKTGPMISPDIFEEFMTPYYKEIIPFLRERGVQNVIMDTDGDFTIMIPKILECGLDGVLPVDVNAGVDIVKVREEFPTLKFIGGFNKLCIIEGEEAIEAELDRLRPVIKQGGCIVCTDHQAAPHTPLENYRYYSRRLKEVVAELRNESVEIG</sequence>
<dbReference type="Pfam" id="PF01208">
    <property type="entry name" value="URO-D"/>
    <property type="match status" value="1"/>
</dbReference>
<name>A0ABY5VIT4_9FIRM</name>
<dbReference type="SUPFAM" id="SSF51726">
    <property type="entry name" value="UROD/MetE-like"/>
    <property type="match status" value="1"/>
</dbReference>
<protein>
    <recommendedName>
        <fullName evidence="1">Uroporphyrinogen decarboxylase (URO-D) domain-containing protein</fullName>
    </recommendedName>
</protein>
<dbReference type="InterPro" id="IPR000257">
    <property type="entry name" value="Uroporphyrinogen_deCOase"/>
</dbReference>
<dbReference type="InterPro" id="IPR038071">
    <property type="entry name" value="UROD/MetE-like_sf"/>
</dbReference>
<dbReference type="RefSeq" id="WP_028529074.1">
    <property type="nucleotide sequence ID" value="NZ_CABLBR010000019.1"/>
</dbReference>